<reference evidence="2" key="1">
    <citation type="submission" date="2023-07" db="EMBL/GenBank/DDBJ databases">
        <title>Whole-genome sequencing of a new Methanosarcina sp. Z-7115.</title>
        <authorList>
            <person name="Zhilina T.N."/>
            <person name="Merkel A.Y."/>
        </authorList>
    </citation>
    <scope>NUCLEOTIDE SEQUENCE [LARGE SCALE GENOMIC DNA]</scope>
    <source>
        <strain evidence="2">Z-7115</strain>
    </source>
</reference>
<name>A0ABU2D1V7_9EURY</name>
<keyword evidence="2" id="KW-1185">Reference proteome</keyword>
<proteinExistence type="predicted"/>
<protein>
    <submittedName>
        <fullName evidence="1">Uncharacterized protein</fullName>
    </submittedName>
</protein>
<evidence type="ECO:0000313" key="2">
    <source>
        <dbReference type="Proteomes" id="UP001246244"/>
    </source>
</evidence>
<dbReference type="RefSeq" id="WP_310575997.1">
    <property type="nucleotide sequence ID" value="NZ_JAVKPK010000033.1"/>
</dbReference>
<dbReference type="EMBL" id="JAVKPK010000033">
    <property type="protein sequence ID" value="MDR7665971.1"/>
    <property type="molecule type" value="Genomic_DNA"/>
</dbReference>
<organism evidence="1 2">
    <name type="scientific">Methanosarcina baikalica</name>
    <dbReference type="NCBI Taxonomy" id="3073890"/>
    <lineage>
        <taxon>Archaea</taxon>
        <taxon>Methanobacteriati</taxon>
        <taxon>Methanobacteriota</taxon>
        <taxon>Stenosarchaea group</taxon>
        <taxon>Methanomicrobia</taxon>
        <taxon>Methanosarcinales</taxon>
        <taxon>Methanosarcinaceae</taxon>
        <taxon>Methanosarcina</taxon>
    </lineage>
</organism>
<evidence type="ECO:0000313" key="1">
    <source>
        <dbReference type="EMBL" id="MDR7665971.1"/>
    </source>
</evidence>
<sequence>MRFNVRVQRCYYNKKFKECVLTREPCFKLGAVCEYCEVAKDRPKSLTESESVIVNKQADAVKSRWEDSYPEKPICPIKHERCYDNGWCELCDDPKVKIIEKREKARKIEEARIDEYNASLAECHKRIYESDIVQSIEQKRKESIFQKIKRVILG</sequence>
<dbReference type="Proteomes" id="UP001246244">
    <property type="component" value="Unassembled WGS sequence"/>
</dbReference>
<accession>A0ABU2D1V7</accession>
<gene>
    <name evidence="1" type="ORF">RG963_09340</name>
</gene>
<comment type="caution">
    <text evidence="1">The sequence shown here is derived from an EMBL/GenBank/DDBJ whole genome shotgun (WGS) entry which is preliminary data.</text>
</comment>